<dbReference type="RefSeq" id="WP_281844736.1">
    <property type="nucleotide sequence ID" value="NZ_BSCH01000006.1"/>
</dbReference>
<comment type="caution">
    <text evidence="5">The sequence shown here is derived from an EMBL/GenBank/DDBJ whole genome shotgun (WGS) entry which is preliminary data.</text>
</comment>
<comment type="similarity">
    <text evidence="1">Belongs to the LytR/CpsA/Psr (LCP) family.</text>
</comment>
<reference evidence="5" key="1">
    <citation type="submission" date="2022-11" db="EMBL/GenBank/DDBJ databases">
        <title>Draft genome sequence of Sellimonas catena strain 18CBH55.</title>
        <authorList>
            <person name="Atsushi H."/>
            <person name="Moriya O."/>
            <person name="Mitsuo S."/>
        </authorList>
    </citation>
    <scope>NUCLEOTIDE SEQUENCE</scope>
    <source>
        <strain evidence="5">18CBH55</strain>
    </source>
</reference>
<feature type="compositionally biased region" description="Basic and acidic residues" evidence="2">
    <location>
        <begin position="100"/>
        <end position="130"/>
    </location>
</feature>
<dbReference type="InterPro" id="IPR050922">
    <property type="entry name" value="LytR/CpsA/Psr_CW_biosynth"/>
</dbReference>
<feature type="transmembrane region" description="Helical" evidence="3">
    <location>
        <begin position="146"/>
        <end position="164"/>
    </location>
</feature>
<reference evidence="5" key="3">
    <citation type="journal article" date="2023" name="Int. J. Syst. Evol. Microbiol.">
        <title>Sellimonas catena sp. nov., isolated from human faeces.</title>
        <authorList>
            <person name="Hisatomi A."/>
            <person name="Ohkuma M."/>
            <person name="Sakamoto M."/>
        </authorList>
    </citation>
    <scope>NUCLEOTIDE SEQUENCE</scope>
    <source>
        <strain evidence="5">18CBH55</strain>
    </source>
</reference>
<gene>
    <name evidence="5" type="ORF">Selli2_11290</name>
</gene>
<evidence type="ECO:0000256" key="1">
    <source>
        <dbReference type="ARBA" id="ARBA00006068"/>
    </source>
</evidence>
<proteinExistence type="inferred from homology"/>
<name>A0A9W6CE82_9FIRM</name>
<feature type="transmembrane region" description="Helical" evidence="3">
    <location>
        <begin position="170"/>
        <end position="188"/>
    </location>
</feature>
<accession>A0A9W6CE82</accession>
<keyword evidence="3" id="KW-0472">Membrane</keyword>
<reference evidence="5" key="2">
    <citation type="submission" date="2022-11" db="EMBL/GenBank/DDBJ databases">
        <title>Draft genome sequence of Sellimonas catena strain 18CBH55.</title>
        <authorList>
            <person name="Hisatomi A."/>
            <person name="Ohkuma M."/>
            <person name="Sakamoto M."/>
        </authorList>
    </citation>
    <scope>NUCLEOTIDE SEQUENCE</scope>
    <source>
        <strain evidence="5">18CBH55</strain>
    </source>
</reference>
<dbReference type="EMBL" id="BSCH01000006">
    <property type="protein sequence ID" value="GLG89702.1"/>
    <property type="molecule type" value="Genomic_DNA"/>
</dbReference>
<dbReference type="Gene3D" id="3.40.630.190">
    <property type="entry name" value="LCP protein"/>
    <property type="match status" value="1"/>
</dbReference>
<dbReference type="PANTHER" id="PTHR33392:SF6">
    <property type="entry name" value="POLYISOPRENYL-TEICHOIC ACID--PEPTIDOGLYCAN TEICHOIC ACID TRANSFERASE TAGU"/>
    <property type="match status" value="1"/>
</dbReference>
<dbReference type="Proteomes" id="UP001145094">
    <property type="component" value="Unassembled WGS sequence"/>
</dbReference>
<keyword evidence="3" id="KW-1133">Transmembrane helix</keyword>
<evidence type="ECO:0000313" key="5">
    <source>
        <dbReference type="EMBL" id="GLG89702.1"/>
    </source>
</evidence>
<dbReference type="PANTHER" id="PTHR33392">
    <property type="entry name" value="POLYISOPRENYL-TEICHOIC ACID--PEPTIDOGLYCAN TEICHOIC ACID TRANSFERASE TAGU"/>
    <property type="match status" value="1"/>
</dbReference>
<dbReference type="AlphaFoldDB" id="A0A9W6CE82"/>
<dbReference type="InterPro" id="IPR004474">
    <property type="entry name" value="LytR_CpsA_psr"/>
</dbReference>
<feature type="compositionally biased region" description="Polar residues" evidence="2">
    <location>
        <begin position="31"/>
        <end position="44"/>
    </location>
</feature>
<organism evidence="5 6">
    <name type="scientific">Sellimonas catena</name>
    <dbReference type="NCBI Taxonomy" id="2994035"/>
    <lineage>
        <taxon>Bacteria</taxon>
        <taxon>Bacillati</taxon>
        <taxon>Bacillota</taxon>
        <taxon>Clostridia</taxon>
        <taxon>Lachnospirales</taxon>
        <taxon>Lachnospiraceae</taxon>
        <taxon>Sellimonas</taxon>
    </lineage>
</organism>
<feature type="region of interest" description="Disordered" evidence="2">
    <location>
        <begin position="1"/>
        <end position="57"/>
    </location>
</feature>
<keyword evidence="3" id="KW-0812">Transmembrane</keyword>
<feature type="compositionally biased region" description="Basic residues" evidence="2">
    <location>
        <begin position="17"/>
        <end position="30"/>
    </location>
</feature>
<evidence type="ECO:0000313" key="6">
    <source>
        <dbReference type="Proteomes" id="UP001145094"/>
    </source>
</evidence>
<evidence type="ECO:0000256" key="2">
    <source>
        <dbReference type="SAM" id="MobiDB-lite"/>
    </source>
</evidence>
<feature type="domain" description="Cell envelope-related transcriptional attenuator" evidence="4">
    <location>
        <begin position="270"/>
        <end position="419"/>
    </location>
</feature>
<feature type="region of interest" description="Disordered" evidence="2">
    <location>
        <begin position="96"/>
        <end position="138"/>
    </location>
</feature>
<feature type="transmembrane region" description="Helical" evidence="3">
    <location>
        <begin position="200"/>
        <end position="220"/>
    </location>
</feature>
<sequence length="513" mass="57171">MSKMSRQDRQAYEQALKRRKKQSSPGKRQRTAYSRTSKSSTAGRSRSRYTDYDGNEIDESYINNRRNSRYTGYDTYDRYSGYDDYDYDDYDDYDDDYDYEERPGRTRMPEDLGFGYRREKSSSKRRKPEDSYPVSGKRSRKQNGKLILLIQLIATALFLASAVYLGMIPWLYLGVAAIVLLILVLLVYRMQNGFRKKRFLGALLGLLISAVLLVAAFYMFEVRSALNDITDGNEAPELSEAAAAVNVSEDPFSVYISGIDVYGDITQQSRSDVNIIATVNPKTKQILLVTTPRDYYVPIPGVSEGYPDKLTHAGTYGIATSMATLEELYDVDIPFYVRVNFTSLIEMVDTLGGIDVESDIAFTTGEESGLVVEVKEGTNHFNGQEALAFCRERHALAEGDNQRGKNQQAVIEAMLKKAMSPSILIKGPRLIDQVSGNTETNMSTSQLQELVRVQLAGMNGWDVVSVAAEGTSSTEYCYSYSGGPLSVIVPDDSSVASIQEKINAVEAGETVSE</sequence>
<feature type="compositionally biased region" description="Basic and acidic residues" evidence="2">
    <location>
        <begin position="1"/>
        <end position="11"/>
    </location>
</feature>
<evidence type="ECO:0000259" key="4">
    <source>
        <dbReference type="Pfam" id="PF03816"/>
    </source>
</evidence>
<dbReference type="NCBIfam" id="TIGR00350">
    <property type="entry name" value="lytR_cpsA_psr"/>
    <property type="match status" value="1"/>
</dbReference>
<dbReference type="Pfam" id="PF03816">
    <property type="entry name" value="LytR_cpsA_psr"/>
    <property type="match status" value="1"/>
</dbReference>
<protein>
    <recommendedName>
        <fullName evidence="4">Cell envelope-related transcriptional attenuator domain-containing protein</fullName>
    </recommendedName>
</protein>
<evidence type="ECO:0000256" key="3">
    <source>
        <dbReference type="SAM" id="Phobius"/>
    </source>
</evidence>